<dbReference type="RefSeq" id="WP_259429991.1">
    <property type="nucleotide sequence ID" value="NZ_CP103424.1"/>
</dbReference>
<proteinExistence type="predicted"/>
<keyword evidence="1" id="KW-0732">Signal</keyword>
<accession>A0ABY5TVV4</accession>
<keyword evidence="2" id="KW-0449">Lipoprotein</keyword>
<protein>
    <submittedName>
        <fullName evidence="2">Lipoprotein</fullName>
    </submittedName>
</protein>
<sequence length="922" mass="104352">MKKLITLLSTFTFAATAMTGVVSCKKEEERTNSQFIKDNGEFDIDAKALLSWYKEWNGVNQDEGFINKFYNILAVGLLKGISEKGEFKLPTGKEAQERGWDESLNTELENLLGKKDGTTANSLYSFAHNALKDKRDNEFKDKHKDYIKFLEDKFKGVKRDQESLENAFLSDYILNDPSNSAFIRLKNTLMFNSTISNSLWRKGIQTNDLDINVIVKKFAGVDVYKNKNTLDDLAKAVKEAFSKEEGKMNWNDSSITSFTDLVNSVGGIEFGKDNISITYSSPEQIQKKIKDEQDKVDWIKTILKRFSNKDDSSNKGIIEFSNYVQSNNYDGSDKFVNFEGLRPQSWSKIVKQIPVLNGKDLKRDDIKGNFGSITDSQKFSIDNYFNTEKPVMVSDLIFNFANSKKKEDVEKQLTLEALIPISSSGTDLTKELVDRFQGIAATLQAYVNDDEKENDNDIPDTAGLSRFDTIFRGANRTIRADVNGGAKSFKDWTQWDKENTYHKINKTGDLLTISDTTFSNVAKYSVYDFITNQKDNKSNTFKWDGEAQLEKNDLIKYGINSGQADLIISALEGRDTTKTAIANVIKLFEKINQKALSEKDSDNNGKNMNKNMFTVLNKDNGIIAYIDGDGLHITKVDGYKLMNTQPSDKKEIDINKQTAVLKKIDSLYTSEFGKDLVPYLVNSMLKDAKPKVLLGESETAPAENAAVNQVADKVWDWSESDKKNSIAVSNMGVEIEHLNNNIKNNYERFLVNTSLIDNTKTKTFYNTNILNEASKSTDSSDKNLGSQASWLLGLFSKVFNNNEIINKIIKIPAEESVEPNNDKKLGADVKTEFDHLVTKVILDRQKMEKTASIGQFLSENQKWVKSILENWDAQSKGDINKEEFIPDQAIDLTSDNKKRFEALLNSDIFNPNQEVKSEKEER</sequence>
<evidence type="ECO:0000313" key="2">
    <source>
        <dbReference type="EMBL" id="UWD34805.1"/>
    </source>
</evidence>
<evidence type="ECO:0000256" key="1">
    <source>
        <dbReference type="SAM" id="SignalP"/>
    </source>
</evidence>
<dbReference type="EMBL" id="CP103424">
    <property type="protein sequence ID" value="UWD34805.1"/>
    <property type="molecule type" value="Genomic_DNA"/>
</dbReference>
<evidence type="ECO:0000313" key="3">
    <source>
        <dbReference type="Proteomes" id="UP001059819"/>
    </source>
</evidence>
<name>A0ABY5TVV4_9MOLU</name>
<reference evidence="2" key="1">
    <citation type="submission" date="2022-08" db="EMBL/GenBank/DDBJ databases">
        <title>Complete genome sequence of Mycoplasma cottewii type strain VIS.</title>
        <authorList>
            <person name="Spergser J."/>
        </authorList>
    </citation>
    <scope>NUCLEOTIDE SEQUENCE</scope>
    <source>
        <strain evidence="2">VIS</strain>
    </source>
</reference>
<feature type="chain" id="PRO_5046211131" evidence="1">
    <location>
        <begin position="18"/>
        <end position="922"/>
    </location>
</feature>
<gene>
    <name evidence="2" type="ORF">NX779_03250</name>
</gene>
<feature type="signal peptide" evidence="1">
    <location>
        <begin position="1"/>
        <end position="17"/>
    </location>
</feature>
<organism evidence="2 3">
    <name type="scientific">Mycoplasma cottewii</name>
    <dbReference type="NCBI Taxonomy" id="51364"/>
    <lineage>
        <taxon>Bacteria</taxon>
        <taxon>Bacillati</taxon>
        <taxon>Mycoplasmatota</taxon>
        <taxon>Mollicutes</taxon>
        <taxon>Mycoplasmataceae</taxon>
        <taxon>Mycoplasma</taxon>
    </lineage>
</organism>
<dbReference type="Proteomes" id="UP001059819">
    <property type="component" value="Chromosome"/>
</dbReference>
<dbReference type="PROSITE" id="PS51257">
    <property type="entry name" value="PROKAR_LIPOPROTEIN"/>
    <property type="match status" value="1"/>
</dbReference>
<keyword evidence="3" id="KW-1185">Reference proteome</keyword>